<gene>
    <name evidence="3" type="ORF">BDV95DRAFT_490406</name>
</gene>
<dbReference type="Gene3D" id="3.40.50.1240">
    <property type="entry name" value="Phosphoglycerate mutase-like"/>
    <property type="match status" value="1"/>
</dbReference>
<keyword evidence="1" id="KW-0378">Hydrolase</keyword>
<accession>A0A7C8I843</accession>
<dbReference type="InterPro" id="IPR029033">
    <property type="entry name" value="His_PPase_superfam"/>
</dbReference>
<dbReference type="InterPro" id="IPR000560">
    <property type="entry name" value="His_Pase_clade-2"/>
</dbReference>
<evidence type="ECO:0000256" key="2">
    <source>
        <dbReference type="SAM" id="SignalP"/>
    </source>
</evidence>
<feature type="signal peptide" evidence="2">
    <location>
        <begin position="1"/>
        <end position="28"/>
    </location>
</feature>
<dbReference type="SUPFAM" id="SSF53254">
    <property type="entry name" value="Phosphoglycerate mutase-like"/>
    <property type="match status" value="1"/>
</dbReference>
<protein>
    <submittedName>
        <fullName evidence="3">3-phytase B</fullName>
    </submittedName>
</protein>
<dbReference type="GO" id="GO:0003993">
    <property type="term" value="F:acid phosphatase activity"/>
    <property type="evidence" value="ECO:0007669"/>
    <property type="project" value="TreeGrafter"/>
</dbReference>
<feature type="chain" id="PRO_5028879083" evidence="2">
    <location>
        <begin position="29"/>
        <end position="520"/>
    </location>
</feature>
<keyword evidence="4" id="KW-1185">Reference proteome</keyword>
<comment type="caution">
    <text evidence="3">The sequence shown here is derived from an EMBL/GenBank/DDBJ whole genome shotgun (WGS) entry which is preliminary data.</text>
</comment>
<evidence type="ECO:0000313" key="3">
    <source>
        <dbReference type="EMBL" id="KAF2873028.1"/>
    </source>
</evidence>
<dbReference type="Proteomes" id="UP000481861">
    <property type="component" value="Unassembled WGS sequence"/>
</dbReference>
<dbReference type="PANTHER" id="PTHR20963:SF18">
    <property type="entry name" value="ACID PHOSPHATASE PHO11-RELATED"/>
    <property type="match status" value="1"/>
</dbReference>
<dbReference type="Pfam" id="PF00328">
    <property type="entry name" value="His_Phos_2"/>
    <property type="match status" value="1"/>
</dbReference>
<organism evidence="3 4">
    <name type="scientific">Massariosphaeria phaeospora</name>
    <dbReference type="NCBI Taxonomy" id="100035"/>
    <lineage>
        <taxon>Eukaryota</taxon>
        <taxon>Fungi</taxon>
        <taxon>Dikarya</taxon>
        <taxon>Ascomycota</taxon>
        <taxon>Pezizomycotina</taxon>
        <taxon>Dothideomycetes</taxon>
        <taxon>Pleosporomycetidae</taxon>
        <taxon>Pleosporales</taxon>
        <taxon>Pleosporales incertae sedis</taxon>
        <taxon>Massariosphaeria</taxon>
    </lineage>
</organism>
<dbReference type="CDD" id="cd07061">
    <property type="entry name" value="HP_HAP_like"/>
    <property type="match status" value="1"/>
</dbReference>
<name>A0A7C8I843_9PLEO</name>
<dbReference type="OrthoDB" id="6509975at2759"/>
<proteinExistence type="predicted"/>
<dbReference type="EMBL" id="JAADJZ010000008">
    <property type="protein sequence ID" value="KAF2873028.1"/>
    <property type="molecule type" value="Genomic_DNA"/>
</dbReference>
<keyword evidence="2" id="KW-0732">Signal</keyword>
<evidence type="ECO:0000256" key="1">
    <source>
        <dbReference type="ARBA" id="ARBA00022801"/>
    </source>
</evidence>
<dbReference type="PANTHER" id="PTHR20963">
    <property type="entry name" value="MULTIPLE INOSITOL POLYPHOSPHATE PHOSPHATASE-RELATED"/>
    <property type="match status" value="1"/>
</dbReference>
<dbReference type="AlphaFoldDB" id="A0A7C8I843"/>
<sequence>MPFQVAPFTTIALVIAVALLAFQWNSSSQCPRPNPPASSEPQHSEYLEYECAGKPHQSSWGSWWHPQRTWSRVDPGYTRGQGAGAVTNDWNILYHLGGNGPWVEKVIDVVDGGIGVPEGCEVEQVHMMSRHAERYPTKRAGKRMQTLVEKMKQSGIAFKGDLSFFDTWELFWSDDALIEQLTSTGPFSGVLGAFTTGVRLRTRYHHLLTKALSTRNPIKFWASDSQRVIDTARYFGAGFFGLDWQNRTALEVISESSELGADTLTPGDTCLAYVEDEEEGHDKGYKMMGLYRATYLDAVRQRLLKQTPEVEFTHDEIYAMQEMCGFETTVRGHSRWCDVFTQDEFLSFEYARDLLHYYRAGPGTKYGAVMGWLWLNATTNLMVEGPQAGPLFFSFVHDGDIAPMITALDIINDAEHLPITHIPHSRKWRKSQVSPMGGRIIFELLNCVLDDHPAKYVRININDGITAIPACDSGPGQSCPLADFAARTKRKGEEVGEFKEQCGLNGDAADEITFLHQRGN</sequence>
<reference evidence="3 4" key="1">
    <citation type="submission" date="2020-01" db="EMBL/GenBank/DDBJ databases">
        <authorList>
            <consortium name="DOE Joint Genome Institute"/>
            <person name="Haridas S."/>
            <person name="Albert R."/>
            <person name="Binder M."/>
            <person name="Bloem J."/>
            <person name="Labutti K."/>
            <person name="Salamov A."/>
            <person name="Andreopoulos B."/>
            <person name="Baker S.E."/>
            <person name="Barry K."/>
            <person name="Bills G."/>
            <person name="Bluhm B.H."/>
            <person name="Cannon C."/>
            <person name="Castanera R."/>
            <person name="Culley D.E."/>
            <person name="Daum C."/>
            <person name="Ezra D."/>
            <person name="Gonzalez J.B."/>
            <person name="Henrissat B."/>
            <person name="Kuo A."/>
            <person name="Liang C."/>
            <person name="Lipzen A."/>
            <person name="Lutzoni F."/>
            <person name="Magnuson J."/>
            <person name="Mondo S."/>
            <person name="Nolan M."/>
            <person name="Ohm R."/>
            <person name="Pangilinan J."/>
            <person name="Park H.-J.H."/>
            <person name="Ramirez L."/>
            <person name="Alfaro M."/>
            <person name="Sun H."/>
            <person name="Tritt A."/>
            <person name="Yoshinaga Y."/>
            <person name="Zwiers L.-H.L."/>
            <person name="Turgeon B.G."/>
            <person name="Goodwin S.B."/>
            <person name="Spatafora J.W."/>
            <person name="Crous P.W."/>
            <person name="Grigoriev I.V."/>
        </authorList>
    </citation>
    <scope>NUCLEOTIDE SEQUENCE [LARGE SCALE GENOMIC DNA]</scope>
    <source>
        <strain evidence="3 4">CBS 611.86</strain>
    </source>
</reference>
<dbReference type="GO" id="GO:0009277">
    <property type="term" value="C:fungal-type cell wall"/>
    <property type="evidence" value="ECO:0007669"/>
    <property type="project" value="TreeGrafter"/>
</dbReference>
<evidence type="ECO:0000313" key="4">
    <source>
        <dbReference type="Proteomes" id="UP000481861"/>
    </source>
</evidence>